<feature type="transmembrane region" description="Helical" evidence="7">
    <location>
        <begin position="101"/>
        <end position="120"/>
    </location>
</feature>
<keyword evidence="9" id="KW-1185">Reference proteome</keyword>
<keyword evidence="6 7" id="KW-0472">Membrane</keyword>
<proteinExistence type="inferred from homology"/>
<dbReference type="RefSeq" id="WP_243261143.1">
    <property type="nucleotide sequence ID" value="NZ_CP085144.1"/>
</dbReference>
<evidence type="ECO:0000256" key="1">
    <source>
        <dbReference type="ARBA" id="ARBA00004651"/>
    </source>
</evidence>
<evidence type="ECO:0000256" key="4">
    <source>
        <dbReference type="ARBA" id="ARBA00022692"/>
    </source>
</evidence>
<dbReference type="Pfam" id="PF07681">
    <property type="entry name" value="DoxX"/>
    <property type="match status" value="1"/>
</dbReference>
<keyword evidence="4 7" id="KW-0812">Transmembrane</keyword>
<dbReference type="EMBL" id="CP085144">
    <property type="protein sequence ID" value="UOA15584.1"/>
    <property type="molecule type" value="Genomic_DNA"/>
</dbReference>
<evidence type="ECO:0000313" key="9">
    <source>
        <dbReference type="Proteomes" id="UP000831019"/>
    </source>
</evidence>
<name>A0ABY3ZPB2_9RHOB</name>
<comment type="subcellular location">
    <subcellularLocation>
        <location evidence="1">Cell membrane</location>
        <topology evidence="1">Multi-pass membrane protein</topology>
    </subcellularLocation>
</comment>
<evidence type="ECO:0000256" key="6">
    <source>
        <dbReference type="ARBA" id="ARBA00023136"/>
    </source>
</evidence>
<evidence type="ECO:0000256" key="3">
    <source>
        <dbReference type="ARBA" id="ARBA00022475"/>
    </source>
</evidence>
<evidence type="ECO:0000313" key="8">
    <source>
        <dbReference type="EMBL" id="UOA15584.1"/>
    </source>
</evidence>
<dbReference type="PANTHER" id="PTHR33452:SF4">
    <property type="entry name" value="BLL4328 PROTEIN"/>
    <property type="match status" value="1"/>
</dbReference>
<feature type="transmembrane region" description="Helical" evidence="7">
    <location>
        <begin position="70"/>
        <end position="89"/>
    </location>
</feature>
<evidence type="ECO:0000256" key="2">
    <source>
        <dbReference type="ARBA" id="ARBA00006679"/>
    </source>
</evidence>
<evidence type="ECO:0000256" key="5">
    <source>
        <dbReference type="ARBA" id="ARBA00022989"/>
    </source>
</evidence>
<dbReference type="PANTHER" id="PTHR33452">
    <property type="entry name" value="OXIDOREDUCTASE CATD-RELATED"/>
    <property type="match status" value="1"/>
</dbReference>
<protein>
    <recommendedName>
        <fullName evidence="10">Oxidoreductase</fullName>
    </recommendedName>
</protein>
<accession>A0ABY3ZPB2</accession>
<evidence type="ECO:0000256" key="7">
    <source>
        <dbReference type="SAM" id="Phobius"/>
    </source>
</evidence>
<dbReference type="Proteomes" id="UP000831019">
    <property type="component" value="Chromosome"/>
</dbReference>
<gene>
    <name evidence="8" type="ORF">DSM109990_02427</name>
</gene>
<feature type="transmembrane region" description="Helical" evidence="7">
    <location>
        <begin position="6"/>
        <end position="24"/>
    </location>
</feature>
<keyword evidence="5 7" id="KW-1133">Transmembrane helix</keyword>
<organism evidence="8 9">
    <name type="scientific">Sulfitobacter dubius</name>
    <dbReference type="NCBI Taxonomy" id="218673"/>
    <lineage>
        <taxon>Bacteria</taxon>
        <taxon>Pseudomonadati</taxon>
        <taxon>Pseudomonadota</taxon>
        <taxon>Alphaproteobacteria</taxon>
        <taxon>Rhodobacterales</taxon>
        <taxon>Roseobacteraceae</taxon>
        <taxon>Sulfitobacter</taxon>
    </lineage>
</organism>
<sequence length="129" mass="13700">MTFLTPYRLQILSLLRIMSGLLVLQHGTTKILGFPASQMSGVSITSMGGIAGVIELVFGVLLVVGLFSRLSAFILSGLTAAAYFIAHMPQGFYPMLNGGELVALYSFAFLYLAAAGPGPWSVDAMRDHG</sequence>
<dbReference type="InterPro" id="IPR051907">
    <property type="entry name" value="DoxX-like_oxidoreductase"/>
</dbReference>
<feature type="transmembrane region" description="Helical" evidence="7">
    <location>
        <begin position="44"/>
        <end position="64"/>
    </location>
</feature>
<evidence type="ECO:0008006" key="10">
    <source>
        <dbReference type="Google" id="ProtNLM"/>
    </source>
</evidence>
<dbReference type="InterPro" id="IPR032808">
    <property type="entry name" value="DoxX"/>
</dbReference>
<keyword evidence="3" id="KW-1003">Cell membrane</keyword>
<comment type="similarity">
    <text evidence="2">Belongs to the DoxX family.</text>
</comment>
<reference evidence="9" key="1">
    <citation type="journal article" date="2022" name="Microorganisms">
        <title>Beyond the ABCs#Discovery of Three New Plasmid Types in Rhodobacterales (RepQ, RepY, RepW).</title>
        <authorList>
            <person name="Freese H.M."/>
            <person name="Ringel V."/>
            <person name="Overmann J."/>
            <person name="Petersen J."/>
        </authorList>
    </citation>
    <scope>NUCLEOTIDE SEQUENCE [LARGE SCALE GENOMIC DNA]</scope>
    <source>
        <strain evidence="9">DSM 109990</strain>
    </source>
</reference>